<feature type="region of interest" description="Disordered" evidence="1">
    <location>
        <begin position="211"/>
        <end position="262"/>
    </location>
</feature>
<feature type="compositionally biased region" description="Polar residues" evidence="1">
    <location>
        <begin position="639"/>
        <end position="655"/>
    </location>
</feature>
<feature type="region of interest" description="Disordered" evidence="1">
    <location>
        <begin position="145"/>
        <end position="189"/>
    </location>
</feature>
<organism evidence="2 3">
    <name type="scientific">Ranatra chinensis</name>
    <dbReference type="NCBI Taxonomy" id="642074"/>
    <lineage>
        <taxon>Eukaryota</taxon>
        <taxon>Metazoa</taxon>
        <taxon>Ecdysozoa</taxon>
        <taxon>Arthropoda</taxon>
        <taxon>Hexapoda</taxon>
        <taxon>Insecta</taxon>
        <taxon>Pterygota</taxon>
        <taxon>Neoptera</taxon>
        <taxon>Paraneoptera</taxon>
        <taxon>Hemiptera</taxon>
        <taxon>Heteroptera</taxon>
        <taxon>Panheteroptera</taxon>
        <taxon>Nepomorpha</taxon>
        <taxon>Nepidae</taxon>
        <taxon>Ranatrinae</taxon>
        <taxon>Ranatra</taxon>
    </lineage>
</organism>
<proteinExistence type="predicted"/>
<sequence length="704" mass="77402">MSSANVAMCRQLCWDVGVFIRAVNEIANGVVDATSGRETRKVDSFRKSSKNAERKGAECLTTFLNRFKVNDNADRSKTFNLLRKKRTGNIAPSEGRRTEVANEPTFEELSRDKRILLSKWLEMKQQEPGEKVMMGTGVSQPQVFVSARDASKERRSPSDIYQGGRREVSLDSKLGESPQSPLPKSFLVASDPMQPGHIILLPPLRDAEAAKKSADSEAVKRSADSEAARRSAGMEAVKKSADSEAAKKSADSEATKRSADLGLAKQPDSAAYYIALPARYADEPDVRLHFKPPERNRERGTYLGRFSPTLKSARPSYTSRNFFLSPAVLHALGTTSYVTMQGPRSVVNARMQKFKKKRKDLSEMESKKKVGESALAEEGEGGVAKQILKVSCRRQAGRISCQNGRFKYVINIGEHQQLRPETVEKFVGMMMKRVQEGDTNFQLSVEDMAVGEGSEVEVGGGQGAGRGLVTIECDPVAEKAAGGGAAPRGVQVVYDCKWRPVGATRKRRASVTIAVLDPSEGALRTKRGSRPARPDEAAFKPTEGLDIQVRDFADKCVTERHWCVTTISHMRMLERATPCHDEDELGCSKCPKEEEATDSTDQQGPSAWQPMQEENSDKSCGEQSSTVACTRSTAACTQHTVGSSTPGAKQSQECQRVSLPPPVKPTCDSLQPDDQGFYWVWSPKLRKVMAVNSRGGDREKRQIK</sequence>
<evidence type="ECO:0000313" key="3">
    <source>
        <dbReference type="Proteomes" id="UP001558652"/>
    </source>
</evidence>
<dbReference type="EMBL" id="JBFDAA010000011">
    <property type="protein sequence ID" value="KAL1123720.1"/>
    <property type="molecule type" value="Genomic_DNA"/>
</dbReference>
<feature type="compositionally biased region" description="Basic and acidic residues" evidence="1">
    <location>
        <begin position="211"/>
        <end position="229"/>
    </location>
</feature>
<gene>
    <name evidence="2" type="ORF">AAG570_001493</name>
</gene>
<feature type="region of interest" description="Disordered" evidence="1">
    <location>
        <begin position="522"/>
        <end position="541"/>
    </location>
</feature>
<name>A0ABD0Y8P5_9HEMI</name>
<keyword evidence="3" id="KW-1185">Reference proteome</keyword>
<evidence type="ECO:0000313" key="2">
    <source>
        <dbReference type="EMBL" id="KAL1123720.1"/>
    </source>
</evidence>
<accession>A0ABD0Y8P5</accession>
<feature type="compositionally biased region" description="Basic and acidic residues" evidence="1">
    <location>
        <begin position="164"/>
        <end position="174"/>
    </location>
</feature>
<feature type="region of interest" description="Disordered" evidence="1">
    <location>
        <begin position="639"/>
        <end position="660"/>
    </location>
</feature>
<dbReference type="Proteomes" id="UP001558652">
    <property type="component" value="Unassembled WGS sequence"/>
</dbReference>
<evidence type="ECO:0000256" key="1">
    <source>
        <dbReference type="SAM" id="MobiDB-lite"/>
    </source>
</evidence>
<feature type="region of interest" description="Disordered" evidence="1">
    <location>
        <begin position="592"/>
        <end position="623"/>
    </location>
</feature>
<reference evidence="2 3" key="1">
    <citation type="submission" date="2024-07" db="EMBL/GenBank/DDBJ databases">
        <title>Chromosome-level genome assembly of the water stick insect Ranatra chinensis (Heteroptera: Nepidae).</title>
        <authorList>
            <person name="Liu X."/>
        </authorList>
    </citation>
    <scope>NUCLEOTIDE SEQUENCE [LARGE SCALE GENOMIC DNA]</scope>
    <source>
        <strain evidence="2">Cailab_2021Rc</strain>
        <tissue evidence="2">Muscle</tissue>
    </source>
</reference>
<protein>
    <submittedName>
        <fullName evidence="2">Uncharacterized protein</fullName>
    </submittedName>
</protein>
<feature type="compositionally biased region" description="Basic and acidic residues" evidence="1">
    <location>
        <begin position="236"/>
        <end position="259"/>
    </location>
</feature>
<dbReference type="AlphaFoldDB" id="A0ABD0Y8P5"/>
<comment type="caution">
    <text evidence="2">The sequence shown here is derived from an EMBL/GenBank/DDBJ whole genome shotgun (WGS) entry which is preliminary data.</text>
</comment>